<dbReference type="GO" id="GO:0016887">
    <property type="term" value="F:ATP hydrolysis activity"/>
    <property type="evidence" value="ECO:0007669"/>
    <property type="project" value="InterPro"/>
</dbReference>
<comment type="caution">
    <text evidence="4">The sequence shown here is derived from an EMBL/GenBank/DDBJ whole genome shotgun (WGS) entry which is preliminary data.</text>
</comment>
<keyword evidence="2 4" id="KW-0067">ATP-binding</keyword>
<protein>
    <submittedName>
        <fullName evidence="4">Cell division ATP-binding protein FtsE</fullName>
    </submittedName>
</protein>
<proteinExistence type="predicted"/>
<dbReference type="InterPro" id="IPR015854">
    <property type="entry name" value="ABC_transpr_LolD-like"/>
</dbReference>
<dbReference type="GO" id="GO:0022857">
    <property type="term" value="F:transmembrane transporter activity"/>
    <property type="evidence" value="ECO:0007669"/>
    <property type="project" value="TreeGrafter"/>
</dbReference>
<dbReference type="GO" id="GO:0005524">
    <property type="term" value="F:ATP binding"/>
    <property type="evidence" value="ECO:0007669"/>
    <property type="project" value="UniProtKB-KW"/>
</dbReference>
<dbReference type="GO" id="GO:0005886">
    <property type="term" value="C:plasma membrane"/>
    <property type="evidence" value="ECO:0007669"/>
    <property type="project" value="TreeGrafter"/>
</dbReference>
<dbReference type="EMBL" id="VSSQ01039271">
    <property type="protein sequence ID" value="MPM92315.1"/>
    <property type="molecule type" value="Genomic_DNA"/>
</dbReference>
<dbReference type="AlphaFoldDB" id="A0A645DSS1"/>
<sequence>MVAERIEYIVISLKNVDKIYAGDTVGVENASFDINDGEFVFLVGKSGSGKSTILRLITGEIKPTQGDILVYNLSLNDMSRKELPYYRRMLGIIDKNIALLDNKTIYKNLELAMIAVNQSSKIIKDSIPRALGLVGMTKKMHEYPSTLSEGEKLKILMARAVVNNPQVIIADEPTANLDYETAYDIMCLFNDINRLGITVIIATHAQEFVNVMKKRVITMSYGRVLGDVNKGKYGRII</sequence>
<evidence type="ECO:0000259" key="3">
    <source>
        <dbReference type="PROSITE" id="PS50893"/>
    </source>
</evidence>
<dbReference type="InterPro" id="IPR003439">
    <property type="entry name" value="ABC_transporter-like_ATP-bd"/>
</dbReference>
<dbReference type="InterPro" id="IPR003593">
    <property type="entry name" value="AAA+_ATPase"/>
</dbReference>
<dbReference type="Gene3D" id="3.40.50.300">
    <property type="entry name" value="P-loop containing nucleotide triphosphate hydrolases"/>
    <property type="match status" value="1"/>
</dbReference>
<feature type="domain" description="ABC transporter" evidence="3">
    <location>
        <begin position="11"/>
        <end position="236"/>
    </location>
</feature>
<dbReference type="GO" id="GO:0051301">
    <property type="term" value="P:cell division"/>
    <property type="evidence" value="ECO:0007669"/>
    <property type="project" value="UniProtKB-KW"/>
</dbReference>
<evidence type="ECO:0000256" key="1">
    <source>
        <dbReference type="ARBA" id="ARBA00022741"/>
    </source>
</evidence>
<gene>
    <name evidence="4" type="primary">ftsE_27</name>
    <name evidence="4" type="ORF">SDC9_139450</name>
</gene>
<dbReference type="InterPro" id="IPR027417">
    <property type="entry name" value="P-loop_NTPase"/>
</dbReference>
<name>A0A645DSS1_9ZZZZ</name>
<organism evidence="4">
    <name type="scientific">bioreactor metagenome</name>
    <dbReference type="NCBI Taxonomy" id="1076179"/>
    <lineage>
        <taxon>unclassified sequences</taxon>
        <taxon>metagenomes</taxon>
        <taxon>ecological metagenomes</taxon>
    </lineage>
</organism>
<keyword evidence="1" id="KW-0547">Nucleotide-binding</keyword>
<dbReference type="PANTHER" id="PTHR24220">
    <property type="entry name" value="IMPORT ATP-BINDING PROTEIN"/>
    <property type="match status" value="1"/>
</dbReference>
<dbReference type="SMART" id="SM00382">
    <property type="entry name" value="AAA"/>
    <property type="match status" value="1"/>
</dbReference>
<keyword evidence="4" id="KW-0132">Cell division</keyword>
<evidence type="ECO:0000313" key="4">
    <source>
        <dbReference type="EMBL" id="MPM92315.1"/>
    </source>
</evidence>
<accession>A0A645DSS1</accession>
<dbReference type="PROSITE" id="PS50893">
    <property type="entry name" value="ABC_TRANSPORTER_2"/>
    <property type="match status" value="1"/>
</dbReference>
<dbReference type="PANTHER" id="PTHR24220:SF470">
    <property type="entry name" value="CELL DIVISION ATP-BINDING PROTEIN FTSE"/>
    <property type="match status" value="1"/>
</dbReference>
<evidence type="ECO:0000256" key="2">
    <source>
        <dbReference type="ARBA" id="ARBA00022840"/>
    </source>
</evidence>
<keyword evidence="4" id="KW-0131">Cell cycle</keyword>
<reference evidence="4" key="1">
    <citation type="submission" date="2019-08" db="EMBL/GenBank/DDBJ databases">
        <authorList>
            <person name="Kucharzyk K."/>
            <person name="Murdoch R.W."/>
            <person name="Higgins S."/>
            <person name="Loffler F."/>
        </authorList>
    </citation>
    <scope>NUCLEOTIDE SEQUENCE</scope>
</reference>
<dbReference type="Pfam" id="PF00005">
    <property type="entry name" value="ABC_tran"/>
    <property type="match status" value="1"/>
</dbReference>
<dbReference type="SUPFAM" id="SSF52540">
    <property type="entry name" value="P-loop containing nucleoside triphosphate hydrolases"/>
    <property type="match status" value="1"/>
</dbReference>